<feature type="coiled-coil region" evidence="1">
    <location>
        <begin position="117"/>
        <end position="172"/>
    </location>
</feature>
<dbReference type="Proteomes" id="UP001189429">
    <property type="component" value="Unassembled WGS sequence"/>
</dbReference>
<evidence type="ECO:0000313" key="3">
    <source>
        <dbReference type="Proteomes" id="UP001189429"/>
    </source>
</evidence>
<comment type="caution">
    <text evidence="2">The sequence shown here is derived from an EMBL/GenBank/DDBJ whole genome shotgun (WGS) entry which is preliminary data.</text>
</comment>
<proteinExistence type="predicted"/>
<keyword evidence="1" id="KW-0175">Coiled coil</keyword>
<dbReference type="EMBL" id="CAUYUJ010012330">
    <property type="protein sequence ID" value="CAK0833757.1"/>
    <property type="molecule type" value="Genomic_DNA"/>
</dbReference>
<accession>A0ABN9SPE9</accession>
<protein>
    <submittedName>
        <fullName evidence="2">Uncharacterized protein</fullName>
    </submittedName>
</protein>
<evidence type="ECO:0000313" key="2">
    <source>
        <dbReference type="EMBL" id="CAK0833757.1"/>
    </source>
</evidence>
<dbReference type="Gene3D" id="1.10.287.1490">
    <property type="match status" value="1"/>
</dbReference>
<sequence length="275" mass="29230">MIQADCTHCRSSTTAAVVTVDPQLFRVTPAFDNHCSPPASRRRPMQLCPRALLLLLAVLPCAGAARVRNGVTPIGKVIDMLTGLQGKLSKEAEGETKAYEEQMDNCKFGTKDLGFEIQTAEGEIDDLTATIEKAKADLVSETTRIEALAADISEAEAELKAAKTIRANESSEFVTAEKELVDVIDTLNRASNMLQRKLGKSALVQQKVDSGSVASLLRSLGAVVEAAALPVGDRKRLMALAQGSAEDQADGQELGAPAAEAYKAHGGNILEVLED</sequence>
<keyword evidence="3" id="KW-1185">Reference proteome</keyword>
<name>A0ABN9SPE9_9DINO</name>
<gene>
    <name evidence="2" type="ORF">PCOR1329_LOCUS31352</name>
</gene>
<reference evidence="2" key="1">
    <citation type="submission" date="2023-10" db="EMBL/GenBank/DDBJ databases">
        <authorList>
            <person name="Chen Y."/>
            <person name="Shah S."/>
            <person name="Dougan E. K."/>
            <person name="Thang M."/>
            <person name="Chan C."/>
        </authorList>
    </citation>
    <scope>NUCLEOTIDE SEQUENCE [LARGE SCALE GENOMIC DNA]</scope>
</reference>
<evidence type="ECO:0000256" key="1">
    <source>
        <dbReference type="SAM" id="Coils"/>
    </source>
</evidence>
<organism evidence="2 3">
    <name type="scientific">Prorocentrum cordatum</name>
    <dbReference type="NCBI Taxonomy" id="2364126"/>
    <lineage>
        <taxon>Eukaryota</taxon>
        <taxon>Sar</taxon>
        <taxon>Alveolata</taxon>
        <taxon>Dinophyceae</taxon>
        <taxon>Prorocentrales</taxon>
        <taxon>Prorocentraceae</taxon>
        <taxon>Prorocentrum</taxon>
    </lineage>
</organism>
<feature type="non-terminal residue" evidence="2">
    <location>
        <position position="275"/>
    </location>
</feature>